<dbReference type="GO" id="GO:0016705">
    <property type="term" value="F:oxidoreductase activity, acting on paired donors, with incorporation or reduction of molecular oxygen"/>
    <property type="evidence" value="ECO:0007669"/>
    <property type="project" value="InterPro"/>
</dbReference>
<keyword evidence="1 4" id="KW-0479">Metal-binding</keyword>
<dbReference type="GO" id="GO:0004497">
    <property type="term" value="F:monooxygenase activity"/>
    <property type="evidence" value="ECO:0007669"/>
    <property type="project" value="InterPro"/>
</dbReference>
<evidence type="ECO:0000256" key="4">
    <source>
        <dbReference type="PIRSR" id="PIRSR602401-1"/>
    </source>
</evidence>
<feature type="binding site" description="axial binding residue" evidence="4">
    <location>
        <position position="444"/>
    </location>
    <ligand>
        <name>heme</name>
        <dbReference type="ChEBI" id="CHEBI:30413"/>
    </ligand>
    <ligandPart>
        <name>Fe</name>
        <dbReference type="ChEBI" id="CHEBI:18248"/>
    </ligandPart>
</feature>
<dbReference type="InterPro" id="IPR036396">
    <property type="entry name" value="Cyt_P450_sf"/>
</dbReference>
<evidence type="ECO:0000313" key="6">
    <source>
        <dbReference type="Proteomes" id="UP000242146"/>
    </source>
</evidence>
<comment type="cofactor">
    <cofactor evidence="4">
        <name>heme</name>
        <dbReference type="ChEBI" id="CHEBI:30413"/>
    </cofactor>
</comment>
<dbReference type="SUPFAM" id="SSF48264">
    <property type="entry name" value="Cytochrome P450"/>
    <property type="match status" value="1"/>
</dbReference>
<dbReference type="CDD" id="cd00302">
    <property type="entry name" value="cytochrome_P450"/>
    <property type="match status" value="1"/>
</dbReference>
<gene>
    <name evidence="5" type="ORF">DM01DRAFT_1336341</name>
</gene>
<dbReference type="PANTHER" id="PTHR46300">
    <property type="entry name" value="P450, PUTATIVE (EUROFUNG)-RELATED-RELATED"/>
    <property type="match status" value="1"/>
</dbReference>
<dbReference type="OrthoDB" id="1470350at2759"/>
<keyword evidence="3 4" id="KW-0408">Iron</keyword>
<name>A0A1X2GGC7_9FUNG</name>
<dbReference type="EMBL" id="MCGT01000016">
    <property type="protein sequence ID" value="ORX53147.1"/>
    <property type="molecule type" value="Genomic_DNA"/>
</dbReference>
<organism evidence="5 6">
    <name type="scientific">Hesseltinella vesiculosa</name>
    <dbReference type="NCBI Taxonomy" id="101127"/>
    <lineage>
        <taxon>Eukaryota</taxon>
        <taxon>Fungi</taxon>
        <taxon>Fungi incertae sedis</taxon>
        <taxon>Mucoromycota</taxon>
        <taxon>Mucoromycotina</taxon>
        <taxon>Mucoromycetes</taxon>
        <taxon>Mucorales</taxon>
        <taxon>Cunninghamellaceae</taxon>
        <taxon>Hesseltinella</taxon>
    </lineage>
</organism>
<keyword evidence="2" id="KW-0560">Oxidoreductase</keyword>
<sequence>MGWASLFSSLGAFVLTYVFSQLLSLYIWKDKNPDGTKKKPWAPSPQLSSRLYNGWEPFDVLGSKVFSNWAAECGAFLSVKIGQKRIHVLSSTEAVKLALVDKEQHNSAKLVQGSVEMAMSDNGQTVFAAPFDFKWQRVRRAVIAALNQTSPEWLTKFYSQQTEKLVEAIRQAKDNQGKVDSDQLRGLIDMVCLETSVILVMQQQQVDAEQIEKMLELMVQLEQEQQQPIYKASLYRVPGAPFVEALYKILWGEKAIRWRNRLLDSFVAWTAQVQEQEETDTPSTLPDGAPRFRHKLADIQPSKFDAAPEQFTKEQIIMNLMHLTLHSAKMLSTSLFTLIQRLATLPDWQVRARDNPELARAFVNECLRVSPPVPAYAHASRVDQEFEWNGQLYRIDNGDELVVNLHTIHNDEQLYPKASLFQPDRFLAQDAHKHYAFGVGRRHCQGAQVSEAFLEQSLLALVATFSLAGGDVEQRHHNSGIWSWLGRAETIGTSVAFKRRR</sequence>
<dbReference type="STRING" id="101127.A0A1X2GGC7"/>
<keyword evidence="4" id="KW-0349">Heme</keyword>
<protein>
    <submittedName>
        <fullName evidence="5">Cytochrome P450</fullName>
    </submittedName>
</protein>
<comment type="caution">
    <text evidence="5">The sequence shown here is derived from an EMBL/GenBank/DDBJ whole genome shotgun (WGS) entry which is preliminary data.</text>
</comment>
<dbReference type="AlphaFoldDB" id="A0A1X2GGC7"/>
<evidence type="ECO:0000256" key="1">
    <source>
        <dbReference type="ARBA" id="ARBA00022723"/>
    </source>
</evidence>
<accession>A0A1X2GGC7</accession>
<dbReference type="Proteomes" id="UP000242146">
    <property type="component" value="Unassembled WGS sequence"/>
</dbReference>
<dbReference type="GO" id="GO:0005506">
    <property type="term" value="F:iron ion binding"/>
    <property type="evidence" value="ECO:0007669"/>
    <property type="project" value="InterPro"/>
</dbReference>
<dbReference type="GO" id="GO:0020037">
    <property type="term" value="F:heme binding"/>
    <property type="evidence" value="ECO:0007669"/>
    <property type="project" value="InterPro"/>
</dbReference>
<keyword evidence="6" id="KW-1185">Reference proteome</keyword>
<dbReference type="Pfam" id="PF00067">
    <property type="entry name" value="p450"/>
    <property type="match status" value="1"/>
</dbReference>
<evidence type="ECO:0000256" key="3">
    <source>
        <dbReference type="ARBA" id="ARBA00023004"/>
    </source>
</evidence>
<dbReference type="InterPro" id="IPR050364">
    <property type="entry name" value="Cytochrome_P450_fung"/>
</dbReference>
<reference evidence="5 6" key="1">
    <citation type="submission" date="2016-07" db="EMBL/GenBank/DDBJ databases">
        <title>Pervasive Adenine N6-methylation of Active Genes in Fungi.</title>
        <authorList>
            <consortium name="DOE Joint Genome Institute"/>
            <person name="Mondo S.J."/>
            <person name="Dannebaum R.O."/>
            <person name="Kuo R.C."/>
            <person name="Labutti K."/>
            <person name="Haridas S."/>
            <person name="Kuo A."/>
            <person name="Salamov A."/>
            <person name="Ahrendt S.R."/>
            <person name="Lipzen A."/>
            <person name="Sullivan W."/>
            <person name="Andreopoulos W.B."/>
            <person name="Clum A."/>
            <person name="Lindquist E."/>
            <person name="Daum C."/>
            <person name="Ramamoorthy G.K."/>
            <person name="Gryganskyi A."/>
            <person name="Culley D."/>
            <person name="Magnuson J.K."/>
            <person name="James T.Y."/>
            <person name="O'Malley M.A."/>
            <person name="Stajich J.E."/>
            <person name="Spatafora J.W."/>
            <person name="Visel A."/>
            <person name="Grigoriev I.V."/>
        </authorList>
    </citation>
    <scope>NUCLEOTIDE SEQUENCE [LARGE SCALE GENOMIC DNA]</scope>
    <source>
        <strain evidence="5 6">NRRL 3301</strain>
    </source>
</reference>
<proteinExistence type="predicted"/>
<evidence type="ECO:0000256" key="2">
    <source>
        <dbReference type="ARBA" id="ARBA00023002"/>
    </source>
</evidence>
<dbReference type="Gene3D" id="1.10.630.10">
    <property type="entry name" value="Cytochrome P450"/>
    <property type="match status" value="1"/>
</dbReference>
<evidence type="ECO:0000313" key="5">
    <source>
        <dbReference type="EMBL" id="ORX53147.1"/>
    </source>
</evidence>
<dbReference type="PRINTS" id="PR00463">
    <property type="entry name" value="EP450I"/>
</dbReference>
<dbReference type="InterPro" id="IPR001128">
    <property type="entry name" value="Cyt_P450"/>
</dbReference>
<dbReference type="InterPro" id="IPR002401">
    <property type="entry name" value="Cyt_P450_E_grp-I"/>
</dbReference>